<dbReference type="PROSITE" id="PS50893">
    <property type="entry name" value="ABC_TRANSPORTER_2"/>
    <property type="match status" value="1"/>
</dbReference>
<accession>A0A1T5BCF8</accession>
<dbReference type="RefSeq" id="WP_079589407.1">
    <property type="nucleotide sequence ID" value="NZ_FUYN01000003.1"/>
</dbReference>
<keyword evidence="1" id="KW-0813">Transport</keyword>
<evidence type="ECO:0000256" key="2">
    <source>
        <dbReference type="ARBA" id="ARBA00022741"/>
    </source>
</evidence>
<evidence type="ECO:0000256" key="1">
    <source>
        <dbReference type="ARBA" id="ARBA00022448"/>
    </source>
</evidence>
<proteinExistence type="predicted"/>
<evidence type="ECO:0000259" key="4">
    <source>
        <dbReference type="PROSITE" id="PS50893"/>
    </source>
</evidence>
<dbReference type="AlphaFoldDB" id="A0A1T5BCF8"/>
<dbReference type="OrthoDB" id="9780431at2"/>
<dbReference type="PANTHER" id="PTHR42781:SF4">
    <property type="entry name" value="SPERMIDINE_PUTRESCINE IMPORT ATP-BINDING PROTEIN POTA"/>
    <property type="match status" value="1"/>
</dbReference>
<dbReference type="GO" id="GO:0005524">
    <property type="term" value="F:ATP binding"/>
    <property type="evidence" value="ECO:0007669"/>
    <property type="project" value="UniProtKB-KW"/>
</dbReference>
<keyword evidence="2" id="KW-0547">Nucleotide-binding</keyword>
<dbReference type="InterPro" id="IPR003439">
    <property type="entry name" value="ABC_transporter-like_ATP-bd"/>
</dbReference>
<name>A0A1T5BCF8_9FIRM</name>
<protein>
    <submittedName>
        <fullName evidence="5">Tungstate transport system ATP-binding protein</fullName>
    </submittedName>
</protein>
<organism evidence="5 6">
    <name type="scientific">Acetoanaerobium noterae</name>
    <dbReference type="NCBI Taxonomy" id="745369"/>
    <lineage>
        <taxon>Bacteria</taxon>
        <taxon>Bacillati</taxon>
        <taxon>Bacillota</taxon>
        <taxon>Clostridia</taxon>
        <taxon>Peptostreptococcales</taxon>
        <taxon>Filifactoraceae</taxon>
        <taxon>Acetoanaerobium</taxon>
    </lineage>
</organism>
<gene>
    <name evidence="5" type="ORF">SAMN02745120_1531</name>
</gene>
<feature type="domain" description="ABC transporter" evidence="4">
    <location>
        <begin position="2"/>
        <end position="233"/>
    </location>
</feature>
<dbReference type="InterPro" id="IPR017871">
    <property type="entry name" value="ABC_transporter-like_CS"/>
</dbReference>
<dbReference type="Pfam" id="PF00005">
    <property type="entry name" value="ABC_tran"/>
    <property type="match status" value="1"/>
</dbReference>
<dbReference type="GO" id="GO:0016887">
    <property type="term" value="F:ATP hydrolysis activity"/>
    <property type="evidence" value="ECO:0007669"/>
    <property type="project" value="InterPro"/>
</dbReference>
<dbReference type="InterPro" id="IPR003593">
    <property type="entry name" value="AAA+_ATPase"/>
</dbReference>
<sequence length="241" mass="26922">MLKAKNLCWQQGNKKILDNIDFSLLKGEVIGLVGPNGSGKSSLLKVLSFLEKPTAGEILFQNKVIGSNISLDIRRKIAIVFQDPLLLNTTVYENVASGLKIRGKSKKEISDKVDRWLTSFGIFHLKNQKARLLSGGESQRVSLARAFAIEPDVIFLDEPFSALDVPTKELLIDDINKIIKDTNTTAVVVSHDFRDIFRLASKAMVLINGRVEAVDTPFNLINKSTTAEVDRFLIHWKNLDF</sequence>
<dbReference type="SMART" id="SM00382">
    <property type="entry name" value="AAA"/>
    <property type="match status" value="1"/>
</dbReference>
<dbReference type="SUPFAM" id="SSF52540">
    <property type="entry name" value="P-loop containing nucleoside triphosphate hydrolases"/>
    <property type="match status" value="1"/>
</dbReference>
<reference evidence="6" key="1">
    <citation type="submission" date="2017-02" db="EMBL/GenBank/DDBJ databases">
        <authorList>
            <person name="Varghese N."/>
            <person name="Submissions S."/>
        </authorList>
    </citation>
    <scope>NUCLEOTIDE SEQUENCE [LARGE SCALE GENOMIC DNA]</scope>
    <source>
        <strain evidence="6">ATCC 35199</strain>
    </source>
</reference>
<keyword evidence="6" id="KW-1185">Reference proteome</keyword>
<dbReference type="EMBL" id="FUYN01000003">
    <property type="protein sequence ID" value="SKB44984.1"/>
    <property type="molecule type" value="Genomic_DNA"/>
</dbReference>
<dbReference type="InterPro" id="IPR050093">
    <property type="entry name" value="ABC_SmlMolc_Importer"/>
</dbReference>
<dbReference type="PANTHER" id="PTHR42781">
    <property type="entry name" value="SPERMIDINE/PUTRESCINE IMPORT ATP-BINDING PROTEIN POTA"/>
    <property type="match status" value="1"/>
</dbReference>
<dbReference type="InterPro" id="IPR027417">
    <property type="entry name" value="P-loop_NTPase"/>
</dbReference>
<evidence type="ECO:0000313" key="6">
    <source>
        <dbReference type="Proteomes" id="UP000243406"/>
    </source>
</evidence>
<evidence type="ECO:0000256" key="3">
    <source>
        <dbReference type="ARBA" id="ARBA00022840"/>
    </source>
</evidence>
<evidence type="ECO:0000313" key="5">
    <source>
        <dbReference type="EMBL" id="SKB44984.1"/>
    </source>
</evidence>
<keyword evidence="3 5" id="KW-0067">ATP-binding</keyword>
<dbReference type="PROSITE" id="PS00211">
    <property type="entry name" value="ABC_TRANSPORTER_1"/>
    <property type="match status" value="1"/>
</dbReference>
<dbReference type="Gene3D" id="3.40.50.300">
    <property type="entry name" value="P-loop containing nucleotide triphosphate hydrolases"/>
    <property type="match status" value="1"/>
</dbReference>
<dbReference type="Proteomes" id="UP000243406">
    <property type="component" value="Unassembled WGS sequence"/>
</dbReference>